<organism evidence="6 7">
    <name type="scientific">Remersonia thermophila</name>
    <dbReference type="NCBI Taxonomy" id="72144"/>
    <lineage>
        <taxon>Eukaryota</taxon>
        <taxon>Fungi</taxon>
        <taxon>Dikarya</taxon>
        <taxon>Ascomycota</taxon>
        <taxon>Pezizomycotina</taxon>
        <taxon>Sordariomycetes</taxon>
        <taxon>Sordariomycetidae</taxon>
        <taxon>Sordariales</taxon>
        <taxon>Sordariales incertae sedis</taxon>
        <taxon>Remersonia</taxon>
    </lineage>
</organism>
<keyword evidence="3" id="KW-0687">Ribonucleoprotein</keyword>
<evidence type="ECO:0000256" key="3">
    <source>
        <dbReference type="ARBA" id="ARBA00023274"/>
    </source>
</evidence>
<dbReference type="EMBL" id="JAZGUE010000004">
    <property type="protein sequence ID" value="KAL2267655.1"/>
    <property type="molecule type" value="Genomic_DNA"/>
</dbReference>
<sequence length="206" mass="23818">MASQAVAAAETAIKELPRRFGTKQVFLPKAVVAFLRPKPKQPPNLATFAVPMEFNKLDLRDYLYHAYNVEVLSVRAYIQQPPPERRGGAPQGGRWYRPKSKKFMIAELAKPFVWPEPVPESDREAFDHKIWQKIEDHKERANQRGEKPGHIPLRKDEEREYGVSREREVLKELAKEYLESGEWKGPNSGKWTEVEKELDAEKKQAA</sequence>
<dbReference type="PANTHER" id="PTHR12059:SF5">
    <property type="entry name" value="LARGE RIBOSOMAL SUBUNIT PROTEIN UL23M"/>
    <property type="match status" value="1"/>
</dbReference>
<feature type="region of interest" description="Disordered" evidence="5">
    <location>
        <begin position="181"/>
        <end position="206"/>
    </location>
</feature>
<dbReference type="SUPFAM" id="SSF54189">
    <property type="entry name" value="Ribosomal proteins S24e, L23 and L15e"/>
    <property type="match status" value="1"/>
</dbReference>
<protein>
    <recommendedName>
        <fullName evidence="4">Large ribosomal subunit protein uL23m</fullName>
    </recommendedName>
</protein>
<reference evidence="6 7" key="1">
    <citation type="journal article" date="2024" name="Commun. Biol.">
        <title>Comparative genomic analysis of thermophilic fungi reveals convergent evolutionary adaptations and gene losses.</title>
        <authorList>
            <person name="Steindorff A.S."/>
            <person name="Aguilar-Pontes M.V."/>
            <person name="Robinson A.J."/>
            <person name="Andreopoulos B."/>
            <person name="LaButti K."/>
            <person name="Kuo A."/>
            <person name="Mondo S."/>
            <person name="Riley R."/>
            <person name="Otillar R."/>
            <person name="Haridas S."/>
            <person name="Lipzen A."/>
            <person name="Grimwood J."/>
            <person name="Schmutz J."/>
            <person name="Clum A."/>
            <person name="Reid I.D."/>
            <person name="Moisan M.C."/>
            <person name="Butler G."/>
            <person name="Nguyen T.T.M."/>
            <person name="Dewar K."/>
            <person name="Conant G."/>
            <person name="Drula E."/>
            <person name="Henrissat B."/>
            <person name="Hansel C."/>
            <person name="Singer S."/>
            <person name="Hutchinson M.I."/>
            <person name="de Vries R.P."/>
            <person name="Natvig D.O."/>
            <person name="Powell A.J."/>
            <person name="Tsang A."/>
            <person name="Grigoriev I.V."/>
        </authorList>
    </citation>
    <scope>NUCLEOTIDE SEQUENCE [LARGE SCALE GENOMIC DNA]</scope>
    <source>
        <strain evidence="6 7">ATCC 22073</strain>
    </source>
</reference>
<gene>
    <name evidence="6" type="ORF">VTJ83DRAFT_4932</name>
</gene>
<dbReference type="Gene3D" id="3.30.70.330">
    <property type="match status" value="1"/>
</dbReference>
<proteinExistence type="inferred from homology"/>
<keyword evidence="2" id="KW-0689">Ribosomal protein</keyword>
<evidence type="ECO:0000256" key="2">
    <source>
        <dbReference type="ARBA" id="ARBA00022980"/>
    </source>
</evidence>
<evidence type="ECO:0000256" key="5">
    <source>
        <dbReference type="SAM" id="MobiDB-lite"/>
    </source>
</evidence>
<evidence type="ECO:0000313" key="6">
    <source>
        <dbReference type="EMBL" id="KAL2267655.1"/>
    </source>
</evidence>
<evidence type="ECO:0000256" key="1">
    <source>
        <dbReference type="ARBA" id="ARBA00006700"/>
    </source>
</evidence>
<comment type="caution">
    <text evidence="6">The sequence shown here is derived from an EMBL/GenBank/DDBJ whole genome shotgun (WGS) entry which is preliminary data.</text>
</comment>
<dbReference type="InterPro" id="IPR012678">
    <property type="entry name" value="Ribosomal_uL23/eL15/eS24_sf"/>
</dbReference>
<keyword evidence="7" id="KW-1185">Reference proteome</keyword>
<dbReference type="RefSeq" id="XP_070866382.1">
    <property type="nucleotide sequence ID" value="XM_071011476.1"/>
</dbReference>
<feature type="compositionally biased region" description="Basic and acidic residues" evidence="5">
    <location>
        <begin position="192"/>
        <end position="206"/>
    </location>
</feature>
<dbReference type="InterPro" id="IPR012677">
    <property type="entry name" value="Nucleotide-bd_a/b_plait_sf"/>
</dbReference>
<dbReference type="Proteomes" id="UP001600064">
    <property type="component" value="Unassembled WGS sequence"/>
</dbReference>
<comment type="similarity">
    <text evidence="1">Belongs to the universal ribosomal protein uL23 family.</text>
</comment>
<evidence type="ECO:0000256" key="4">
    <source>
        <dbReference type="ARBA" id="ARBA00039977"/>
    </source>
</evidence>
<feature type="region of interest" description="Disordered" evidence="5">
    <location>
        <begin position="137"/>
        <end position="159"/>
    </location>
</feature>
<dbReference type="GeneID" id="98126120"/>
<dbReference type="Pfam" id="PF00276">
    <property type="entry name" value="Ribosomal_L23"/>
    <property type="match status" value="1"/>
</dbReference>
<evidence type="ECO:0000313" key="7">
    <source>
        <dbReference type="Proteomes" id="UP001600064"/>
    </source>
</evidence>
<dbReference type="PANTHER" id="PTHR12059">
    <property type="entry name" value="RIBOSOMAL PROTEIN L23-RELATED"/>
    <property type="match status" value="1"/>
</dbReference>
<accession>A0ABR4DBC5</accession>
<dbReference type="InterPro" id="IPR013025">
    <property type="entry name" value="Ribosomal_uL23-like"/>
</dbReference>
<name>A0ABR4DBC5_9PEZI</name>